<dbReference type="InterPro" id="IPR003439">
    <property type="entry name" value="ABC_transporter-like_ATP-bd"/>
</dbReference>
<dbReference type="PANTHER" id="PTHR43394:SF1">
    <property type="entry name" value="ATP-BINDING CASSETTE SUB-FAMILY B MEMBER 10, MITOCHONDRIAL"/>
    <property type="match status" value="1"/>
</dbReference>
<dbReference type="OrthoDB" id="4966664at2"/>
<accession>A0A1H2CKD7</accession>
<protein>
    <submittedName>
        <fullName evidence="8">ABC-type multidrug transport system, ATPase and permease component</fullName>
    </submittedName>
</protein>
<evidence type="ECO:0000313" key="9">
    <source>
        <dbReference type="Proteomes" id="UP000198688"/>
    </source>
</evidence>
<name>A0A1H2CKD7_9ACTN</name>
<reference evidence="8 9" key="1">
    <citation type="submission" date="2016-10" db="EMBL/GenBank/DDBJ databases">
        <authorList>
            <person name="de Groot N.N."/>
        </authorList>
    </citation>
    <scope>NUCLEOTIDE SEQUENCE [LARGE SCALE GENOMIC DNA]</scope>
    <source>
        <strain evidence="8 9">DSM 43941</strain>
    </source>
</reference>
<keyword evidence="9" id="KW-1185">Reference proteome</keyword>
<dbReference type="GO" id="GO:0005524">
    <property type="term" value="F:ATP binding"/>
    <property type="evidence" value="ECO:0007669"/>
    <property type="project" value="InterPro"/>
</dbReference>
<dbReference type="PROSITE" id="PS50893">
    <property type="entry name" value="ABC_TRANSPORTER_2"/>
    <property type="match status" value="1"/>
</dbReference>
<feature type="transmembrane region" description="Helical" evidence="5">
    <location>
        <begin position="32"/>
        <end position="53"/>
    </location>
</feature>
<dbReference type="InterPro" id="IPR027417">
    <property type="entry name" value="P-loop_NTPase"/>
</dbReference>
<keyword evidence="3 5" id="KW-1133">Transmembrane helix</keyword>
<dbReference type="EMBL" id="LT629758">
    <property type="protein sequence ID" value="SDT71025.1"/>
    <property type="molecule type" value="Genomic_DNA"/>
</dbReference>
<dbReference type="InterPro" id="IPR017871">
    <property type="entry name" value="ABC_transporter-like_CS"/>
</dbReference>
<comment type="subcellular location">
    <subcellularLocation>
        <location evidence="1">Cell membrane</location>
        <topology evidence="1">Multi-pass membrane protein</topology>
    </subcellularLocation>
</comment>
<evidence type="ECO:0000256" key="5">
    <source>
        <dbReference type="SAM" id="Phobius"/>
    </source>
</evidence>
<sequence length="561" mass="59659">MRRLPVADPGVPESRSATRFLLWLGRRARRTVVVAVLLAIVWMWCQALVPAIVGRAVDAAVAGSGRGLLGWGLLLFGFGMVQALTGISRHRFAVTNWLGAAFRTVQVVLRQANVLGSALPRRMDAGEVVAIGTSDITHIGGAVEITARGIGALLAVITVTGLLLYTSVSLGLVVLLGVPVMMLVVGVLIPPLHHRQRDYRERQGRLTGRAADLVSGLRVLRGVGGEATVAAHYRAESRALGEAGVRTARVESLLESAQALLPGVFLVLVTWMGARFAVTGRITVGQLVAFYAYAAFLVAPLRQLTEAIDKITRGHVSGRRVVAMLGERTDLPVAEVPVPLPVGDLEDPGSGVRVTPGRLTAIAASAPADAARIADRLGRYADGATLGGVPLAAAALSEVRQRILVSDNESRLFSGRLRSDLDPYRRDVLLEALTTADATDIVAALPEGVDTVVTGAGRSFSGGQQQRLRLARALIADPDTLILVEPTNAVDAWTEARIADRLRVARLGRTTVICTSSPLLLSHADQVWYVEHGRVVATGQHTELLETVPGYARLVGREEKA</sequence>
<organism evidence="8 9">
    <name type="scientific">Actinoplanes derwentensis</name>
    <dbReference type="NCBI Taxonomy" id="113562"/>
    <lineage>
        <taxon>Bacteria</taxon>
        <taxon>Bacillati</taxon>
        <taxon>Actinomycetota</taxon>
        <taxon>Actinomycetes</taxon>
        <taxon>Micromonosporales</taxon>
        <taxon>Micromonosporaceae</taxon>
        <taxon>Actinoplanes</taxon>
    </lineage>
</organism>
<dbReference type="GO" id="GO:0016887">
    <property type="term" value="F:ATP hydrolysis activity"/>
    <property type="evidence" value="ECO:0007669"/>
    <property type="project" value="InterPro"/>
</dbReference>
<feature type="transmembrane region" description="Helical" evidence="5">
    <location>
        <begin position="68"/>
        <end position="87"/>
    </location>
</feature>
<evidence type="ECO:0000256" key="1">
    <source>
        <dbReference type="ARBA" id="ARBA00004651"/>
    </source>
</evidence>
<evidence type="ECO:0000256" key="3">
    <source>
        <dbReference type="ARBA" id="ARBA00022989"/>
    </source>
</evidence>
<evidence type="ECO:0000256" key="2">
    <source>
        <dbReference type="ARBA" id="ARBA00022692"/>
    </source>
</evidence>
<evidence type="ECO:0000256" key="4">
    <source>
        <dbReference type="ARBA" id="ARBA00023136"/>
    </source>
</evidence>
<dbReference type="Proteomes" id="UP000198688">
    <property type="component" value="Chromosome I"/>
</dbReference>
<dbReference type="Pfam" id="PF00005">
    <property type="entry name" value="ABC_tran"/>
    <property type="match status" value="1"/>
</dbReference>
<dbReference type="Gene3D" id="1.20.1560.10">
    <property type="entry name" value="ABC transporter type 1, transmembrane domain"/>
    <property type="match status" value="1"/>
</dbReference>
<feature type="transmembrane region" description="Helical" evidence="5">
    <location>
        <begin position="284"/>
        <end position="301"/>
    </location>
</feature>
<dbReference type="GO" id="GO:0005886">
    <property type="term" value="C:plasma membrane"/>
    <property type="evidence" value="ECO:0007669"/>
    <property type="project" value="UniProtKB-SubCell"/>
</dbReference>
<feature type="transmembrane region" description="Helical" evidence="5">
    <location>
        <begin position="145"/>
        <end position="165"/>
    </location>
</feature>
<evidence type="ECO:0000259" key="7">
    <source>
        <dbReference type="PROSITE" id="PS50929"/>
    </source>
</evidence>
<evidence type="ECO:0000313" key="8">
    <source>
        <dbReference type="EMBL" id="SDT71025.1"/>
    </source>
</evidence>
<dbReference type="PROSITE" id="PS50929">
    <property type="entry name" value="ABC_TM1F"/>
    <property type="match status" value="1"/>
</dbReference>
<dbReference type="PROSITE" id="PS00211">
    <property type="entry name" value="ABC_TRANSPORTER_1"/>
    <property type="match status" value="1"/>
</dbReference>
<feature type="domain" description="ABC transmembrane type-1" evidence="7">
    <location>
        <begin position="33"/>
        <end position="313"/>
    </location>
</feature>
<keyword evidence="4 5" id="KW-0472">Membrane</keyword>
<dbReference type="InterPro" id="IPR039421">
    <property type="entry name" value="Type_1_exporter"/>
</dbReference>
<keyword evidence="2 5" id="KW-0812">Transmembrane</keyword>
<feature type="transmembrane region" description="Helical" evidence="5">
    <location>
        <begin position="259"/>
        <end position="278"/>
    </location>
</feature>
<dbReference type="Pfam" id="PF00664">
    <property type="entry name" value="ABC_membrane"/>
    <property type="match status" value="1"/>
</dbReference>
<feature type="transmembrane region" description="Helical" evidence="5">
    <location>
        <begin position="171"/>
        <end position="192"/>
    </location>
</feature>
<dbReference type="Gene3D" id="3.40.50.300">
    <property type="entry name" value="P-loop containing nucleotide triphosphate hydrolases"/>
    <property type="match status" value="1"/>
</dbReference>
<dbReference type="GO" id="GO:0015421">
    <property type="term" value="F:ABC-type oligopeptide transporter activity"/>
    <property type="evidence" value="ECO:0007669"/>
    <property type="project" value="TreeGrafter"/>
</dbReference>
<evidence type="ECO:0000259" key="6">
    <source>
        <dbReference type="PROSITE" id="PS50893"/>
    </source>
</evidence>
<dbReference type="SUPFAM" id="SSF52540">
    <property type="entry name" value="P-loop containing nucleoside triphosphate hydrolases"/>
    <property type="match status" value="1"/>
</dbReference>
<dbReference type="AlphaFoldDB" id="A0A1H2CKD7"/>
<feature type="domain" description="ABC transporter" evidence="6">
    <location>
        <begin position="248"/>
        <end position="557"/>
    </location>
</feature>
<dbReference type="InterPro" id="IPR036640">
    <property type="entry name" value="ABC1_TM_sf"/>
</dbReference>
<proteinExistence type="predicted"/>
<dbReference type="STRING" id="113562.SAMN04489716_6070"/>
<dbReference type="SUPFAM" id="SSF90123">
    <property type="entry name" value="ABC transporter transmembrane region"/>
    <property type="match status" value="1"/>
</dbReference>
<dbReference type="RefSeq" id="WP_092548655.1">
    <property type="nucleotide sequence ID" value="NZ_BOMJ01000006.1"/>
</dbReference>
<dbReference type="PANTHER" id="PTHR43394">
    <property type="entry name" value="ATP-DEPENDENT PERMEASE MDL1, MITOCHONDRIAL"/>
    <property type="match status" value="1"/>
</dbReference>
<gene>
    <name evidence="8" type="ORF">SAMN04489716_6070</name>
</gene>
<dbReference type="InterPro" id="IPR011527">
    <property type="entry name" value="ABC1_TM_dom"/>
</dbReference>
<dbReference type="CDD" id="cd07346">
    <property type="entry name" value="ABC_6TM_exporters"/>
    <property type="match status" value="1"/>
</dbReference>